<dbReference type="AlphaFoldDB" id="A0A7R8XE25"/>
<dbReference type="Proteomes" id="UP000677054">
    <property type="component" value="Unassembled WGS sequence"/>
</dbReference>
<protein>
    <submittedName>
        <fullName evidence="2">Uncharacterized protein</fullName>
    </submittedName>
</protein>
<keyword evidence="1" id="KW-0472">Membrane</keyword>
<organism evidence="2">
    <name type="scientific">Darwinula stevensoni</name>
    <dbReference type="NCBI Taxonomy" id="69355"/>
    <lineage>
        <taxon>Eukaryota</taxon>
        <taxon>Metazoa</taxon>
        <taxon>Ecdysozoa</taxon>
        <taxon>Arthropoda</taxon>
        <taxon>Crustacea</taxon>
        <taxon>Oligostraca</taxon>
        <taxon>Ostracoda</taxon>
        <taxon>Podocopa</taxon>
        <taxon>Podocopida</taxon>
        <taxon>Darwinulocopina</taxon>
        <taxon>Darwinuloidea</taxon>
        <taxon>Darwinulidae</taxon>
        <taxon>Darwinula</taxon>
    </lineage>
</organism>
<proteinExistence type="predicted"/>
<keyword evidence="1" id="KW-1133">Transmembrane helix</keyword>
<dbReference type="EMBL" id="CAJPEV010000862">
    <property type="protein sequence ID" value="CAG0889164.1"/>
    <property type="molecule type" value="Genomic_DNA"/>
</dbReference>
<evidence type="ECO:0000256" key="1">
    <source>
        <dbReference type="SAM" id="Phobius"/>
    </source>
</evidence>
<evidence type="ECO:0000313" key="3">
    <source>
        <dbReference type="Proteomes" id="UP000677054"/>
    </source>
</evidence>
<gene>
    <name evidence="2" type="ORF">DSTB1V02_LOCUS5350</name>
</gene>
<reference evidence="2" key="1">
    <citation type="submission" date="2020-11" db="EMBL/GenBank/DDBJ databases">
        <authorList>
            <person name="Tran Van P."/>
        </authorList>
    </citation>
    <scope>NUCLEOTIDE SEQUENCE</scope>
</reference>
<evidence type="ECO:0000313" key="2">
    <source>
        <dbReference type="EMBL" id="CAD7245477.1"/>
    </source>
</evidence>
<dbReference type="OrthoDB" id="6581954at2759"/>
<accession>A0A7R8XE25</accession>
<feature type="transmembrane region" description="Helical" evidence="1">
    <location>
        <begin position="22"/>
        <end position="47"/>
    </location>
</feature>
<keyword evidence="3" id="KW-1185">Reference proteome</keyword>
<sequence>MVTWEPHSYAGELVYKPWAQGVGWFLAAVTVVQIPLWGFAIFIYHLFKGNPRRAFVPTSDWGPGDPEARQKLLAIQGQFQNGSRIYWAYDNPVVMDYNGLTY</sequence>
<name>A0A7R8XE25_9CRUS</name>
<keyword evidence="1" id="KW-0812">Transmembrane</keyword>
<dbReference type="EMBL" id="LR900379">
    <property type="protein sequence ID" value="CAD7245477.1"/>
    <property type="molecule type" value="Genomic_DNA"/>
</dbReference>